<dbReference type="AlphaFoldDB" id="A0A1D9G1Z4"/>
<sequence>MQRGLGGFPHSLLHQDGSREKGTKILTIHLGLVKLSAISLRASWWKGHQVWNGHLVWNWHLASFMLIFGRAGCPLYSYSFEDSAHLTQLLVGKNPLVLVTILDHRILPTLRNY</sequence>
<evidence type="ECO:0000313" key="1">
    <source>
        <dbReference type="EMBL" id="AOY81554.1"/>
    </source>
</evidence>
<protein>
    <submittedName>
        <fullName evidence="1">Uncharacterized protein</fullName>
    </submittedName>
</protein>
<evidence type="ECO:0000313" key="2">
    <source>
        <dbReference type="Proteomes" id="UP000176944"/>
    </source>
</evidence>
<dbReference type="EMBL" id="CP017708">
    <property type="protein sequence ID" value="AOY81554.1"/>
    <property type="molecule type" value="Genomic_DNA"/>
</dbReference>
<name>A0A1D9G1Z4_MOOP1</name>
<reference evidence="2" key="1">
    <citation type="submission" date="2016-10" db="EMBL/GenBank/DDBJ databases">
        <title>Comparative genomics uncovers the prolific and rare metabolic potential of the cyanobacterial genus Moorea.</title>
        <authorList>
            <person name="Leao T."/>
            <person name="Castelao G."/>
            <person name="Korobeynikov A."/>
            <person name="Monroe E.A."/>
            <person name="Podell S."/>
            <person name="Glukhov E."/>
            <person name="Allen E."/>
            <person name="Gerwick W.H."/>
            <person name="Gerwick L."/>
        </authorList>
    </citation>
    <scope>NUCLEOTIDE SEQUENCE [LARGE SCALE GENOMIC DNA]</scope>
    <source>
        <strain evidence="2">JHB</strain>
    </source>
</reference>
<dbReference type="Proteomes" id="UP000176944">
    <property type="component" value="Chromosome"/>
</dbReference>
<gene>
    <name evidence="1" type="ORF">BJP36_18190</name>
</gene>
<accession>A0A1D9G1Z4</accession>
<organism evidence="1 2">
    <name type="scientific">Moorena producens (strain JHB)</name>
    <dbReference type="NCBI Taxonomy" id="1454205"/>
    <lineage>
        <taxon>Bacteria</taxon>
        <taxon>Bacillati</taxon>
        <taxon>Cyanobacteriota</taxon>
        <taxon>Cyanophyceae</taxon>
        <taxon>Coleofasciculales</taxon>
        <taxon>Coleofasciculaceae</taxon>
        <taxon>Moorena</taxon>
    </lineage>
</organism>
<proteinExistence type="predicted"/>